<comment type="caution">
    <text evidence="10">The sequence shown here is derived from an EMBL/GenBank/DDBJ whole genome shotgun (WGS) entry which is preliminary data.</text>
</comment>
<evidence type="ECO:0000256" key="5">
    <source>
        <dbReference type="SAM" id="Coils"/>
    </source>
</evidence>
<keyword evidence="3 6" id="KW-1133">Transmembrane helix</keyword>
<feature type="domain" description="Multidrug resistance protein MdtA-like barrel-sandwich hybrid" evidence="8">
    <location>
        <begin position="61"/>
        <end position="240"/>
    </location>
</feature>
<dbReference type="GO" id="GO:0016020">
    <property type="term" value="C:membrane"/>
    <property type="evidence" value="ECO:0007669"/>
    <property type="project" value="UniProtKB-SubCell"/>
</dbReference>
<dbReference type="EMBL" id="JAENIM010000034">
    <property type="protein sequence ID" value="MBK1790807.1"/>
    <property type="molecule type" value="Genomic_DNA"/>
</dbReference>
<dbReference type="Gene3D" id="2.40.50.100">
    <property type="match status" value="1"/>
</dbReference>
<dbReference type="SUPFAM" id="SSF111369">
    <property type="entry name" value="HlyD-like secretion proteins"/>
    <property type="match status" value="2"/>
</dbReference>
<feature type="coiled-coil region" evidence="5">
    <location>
        <begin position="93"/>
        <end position="217"/>
    </location>
</feature>
<dbReference type="InterPro" id="IPR058624">
    <property type="entry name" value="MdtA-like_HH"/>
</dbReference>
<name>A0A8J7MDT0_9BACT</name>
<dbReference type="InterPro" id="IPR058625">
    <property type="entry name" value="MdtA-like_BSH"/>
</dbReference>
<dbReference type="Pfam" id="PF25876">
    <property type="entry name" value="HH_MFP_RND"/>
    <property type="match status" value="1"/>
</dbReference>
<dbReference type="Pfam" id="PF25917">
    <property type="entry name" value="BSH_RND"/>
    <property type="match status" value="1"/>
</dbReference>
<comment type="subcellular location">
    <subcellularLocation>
        <location evidence="1">Membrane</location>
        <topology evidence="1">Single-pass membrane protein</topology>
    </subcellularLocation>
</comment>
<evidence type="ECO:0000313" key="10">
    <source>
        <dbReference type="EMBL" id="MBK1790807.1"/>
    </source>
</evidence>
<dbReference type="RefSeq" id="WP_200310831.1">
    <property type="nucleotide sequence ID" value="NZ_JAENIM010000034.1"/>
</dbReference>
<evidence type="ECO:0000259" key="9">
    <source>
        <dbReference type="Pfam" id="PF25963"/>
    </source>
</evidence>
<evidence type="ECO:0000256" key="1">
    <source>
        <dbReference type="ARBA" id="ARBA00004167"/>
    </source>
</evidence>
<keyword evidence="5" id="KW-0175">Coiled coil</keyword>
<evidence type="ECO:0000259" key="7">
    <source>
        <dbReference type="Pfam" id="PF25876"/>
    </source>
</evidence>
<organism evidence="10 11">
    <name type="scientific">Persicirhabdus sediminis</name>
    <dbReference type="NCBI Taxonomy" id="454144"/>
    <lineage>
        <taxon>Bacteria</taxon>
        <taxon>Pseudomonadati</taxon>
        <taxon>Verrucomicrobiota</taxon>
        <taxon>Verrucomicrobiia</taxon>
        <taxon>Verrucomicrobiales</taxon>
        <taxon>Verrucomicrobiaceae</taxon>
        <taxon>Persicirhabdus</taxon>
    </lineage>
</organism>
<evidence type="ECO:0000313" key="11">
    <source>
        <dbReference type="Proteomes" id="UP000624703"/>
    </source>
</evidence>
<dbReference type="InterPro" id="IPR050739">
    <property type="entry name" value="MFP"/>
</dbReference>
<dbReference type="PANTHER" id="PTHR30386">
    <property type="entry name" value="MEMBRANE FUSION SUBUNIT OF EMRAB-TOLC MULTIDRUG EFFLUX PUMP"/>
    <property type="match status" value="1"/>
</dbReference>
<evidence type="ECO:0000256" key="3">
    <source>
        <dbReference type="ARBA" id="ARBA00022989"/>
    </source>
</evidence>
<dbReference type="InterPro" id="IPR058634">
    <property type="entry name" value="AaeA-lik-b-barrel"/>
</dbReference>
<accession>A0A8J7MDT0</accession>
<keyword evidence="2 6" id="KW-0812">Transmembrane</keyword>
<keyword evidence="11" id="KW-1185">Reference proteome</keyword>
<evidence type="ECO:0000256" key="2">
    <source>
        <dbReference type="ARBA" id="ARBA00022692"/>
    </source>
</evidence>
<sequence>MSEEASDSKAAEPAAEKPKRDPIKFWTKITVVLVIVMFFAHILSDKYVPYTSNARVDAYIVPLSAQVSGNISKVYVNNNQLVKAGDKLIEIDAEKYQLAVEQAQADLQQASQTSSADVSSVTTAQAKVTEAEANLTNAKVKGERIIRLSEQGAASMSRADDARSRIASSEAQLLSAKSELEKAKSNLGQTGQDNARIKSALANLEKAQLDLQRATIVAPADGVITNFSVDVGHFANTGAPIMTFISVRDVWIQANMRENSLSRIKPGNSVEIVLDAAPGKVFTGHVRSVSFGVDDNTGNQLGGLTTVKTTQGWLREAQQFPVIIDFTDANAKGFKRVNGQSNVIVYTGDGVVFNSLGKAWIRIVSFFSHIY</sequence>
<feature type="domain" description="Multidrug resistance protein MdtA-like alpha-helical hairpin" evidence="7">
    <location>
        <begin position="122"/>
        <end position="190"/>
    </location>
</feature>
<protein>
    <submittedName>
        <fullName evidence="10">HlyD family secretion protein</fullName>
    </submittedName>
</protein>
<dbReference type="Proteomes" id="UP000624703">
    <property type="component" value="Unassembled WGS sequence"/>
</dbReference>
<proteinExistence type="predicted"/>
<reference evidence="10" key="1">
    <citation type="submission" date="2021-01" db="EMBL/GenBank/DDBJ databases">
        <title>Modified the classification status of verrucomicrobia.</title>
        <authorList>
            <person name="Feng X."/>
        </authorList>
    </citation>
    <scope>NUCLEOTIDE SEQUENCE</scope>
    <source>
        <strain evidence="10">_KCTC 22039</strain>
    </source>
</reference>
<keyword evidence="4 6" id="KW-0472">Membrane</keyword>
<dbReference type="Gene3D" id="2.40.30.170">
    <property type="match status" value="1"/>
</dbReference>
<dbReference type="AlphaFoldDB" id="A0A8J7MDT0"/>
<evidence type="ECO:0000256" key="4">
    <source>
        <dbReference type="ARBA" id="ARBA00023136"/>
    </source>
</evidence>
<evidence type="ECO:0000259" key="8">
    <source>
        <dbReference type="Pfam" id="PF25917"/>
    </source>
</evidence>
<gene>
    <name evidence="10" type="ORF">JIN82_06520</name>
</gene>
<feature type="domain" description="p-hydroxybenzoic acid efflux pump subunit AaeA-like beta-barrel" evidence="9">
    <location>
        <begin position="251"/>
        <end position="341"/>
    </location>
</feature>
<dbReference type="Gene3D" id="1.10.287.470">
    <property type="entry name" value="Helix hairpin bin"/>
    <property type="match status" value="2"/>
</dbReference>
<dbReference type="PANTHER" id="PTHR30386:SF26">
    <property type="entry name" value="TRANSPORT PROTEIN COMB"/>
    <property type="match status" value="1"/>
</dbReference>
<feature type="transmembrane region" description="Helical" evidence="6">
    <location>
        <begin position="25"/>
        <end position="43"/>
    </location>
</feature>
<dbReference type="Pfam" id="PF25963">
    <property type="entry name" value="Beta-barrel_AAEA"/>
    <property type="match status" value="1"/>
</dbReference>
<evidence type="ECO:0000256" key="6">
    <source>
        <dbReference type="SAM" id="Phobius"/>
    </source>
</evidence>